<evidence type="ECO:0000313" key="2">
    <source>
        <dbReference type="Proteomes" id="UP000186601"/>
    </source>
</evidence>
<proteinExistence type="predicted"/>
<sequence length="68" mass="7563">MLATISGIYDNWFSVISNTSSRRMSKGCCILDASPALEDLFFRNVSFGDNQWALGNKTRWTVAQVCPA</sequence>
<accession>A0A2R6Q7F3</accession>
<comment type="caution">
    <text evidence="1">The sequence shown here is derived from an EMBL/GenBank/DDBJ whole genome shotgun (WGS) entry which is preliminary data.</text>
</comment>
<gene>
    <name evidence="1" type="ORF">PHLCEN_2v4004</name>
</gene>
<dbReference type="Proteomes" id="UP000186601">
    <property type="component" value="Unassembled WGS sequence"/>
</dbReference>
<keyword evidence="2" id="KW-1185">Reference proteome</keyword>
<name>A0A2R6Q7F3_9APHY</name>
<dbReference type="EMBL" id="MLYV02000388">
    <property type="protein sequence ID" value="PSS03330.1"/>
    <property type="molecule type" value="Genomic_DNA"/>
</dbReference>
<dbReference type="AlphaFoldDB" id="A0A2R6Q7F3"/>
<evidence type="ECO:0000313" key="1">
    <source>
        <dbReference type="EMBL" id="PSS03330.1"/>
    </source>
</evidence>
<organism evidence="1 2">
    <name type="scientific">Hermanssonia centrifuga</name>
    <dbReference type="NCBI Taxonomy" id="98765"/>
    <lineage>
        <taxon>Eukaryota</taxon>
        <taxon>Fungi</taxon>
        <taxon>Dikarya</taxon>
        <taxon>Basidiomycota</taxon>
        <taxon>Agaricomycotina</taxon>
        <taxon>Agaricomycetes</taxon>
        <taxon>Polyporales</taxon>
        <taxon>Meruliaceae</taxon>
        <taxon>Hermanssonia</taxon>
    </lineage>
</organism>
<protein>
    <submittedName>
        <fullName evidence="1">Uncharacterized protein</fullName>
    </submittedName>
</protein>
<reference evidence="1 2" key="1">
    <citation type="submission" date="2018-02" db="EMBL/GenBank/DDBJ databases">
        <title>Genome sequence of the basidiomycete white-rot fungus Phlebia centrifuga.</title>
        <authorList>
            <person name="Granchi Z."/>
            <person name="Peng M."/>
            <person name="de Vries R.P."/>
            <person name="Hilden K."/>
            <person name="Makela M.R."/>
            <person name="Grigoriev I."/>
            <person name="Riley R."/>
        </authorList>
    </citation>
    <scope>NUCLEOTIDE SEQUENCE [LARGE SCALE GENOMIC DNA]</scope>
    <source>
        <strain evidence="1 2">FBCC195</strain>
    </source>
</reference>